<protein>
    <submittedName>
        <fullName evidence="2">Uncharacterized protein</fullName>
    </submittedName>
</protein>
<evidence type="ECO:0000313" key="3">
    <source>
        <dbReference type="Proteomes" id="UP001244011"/>
    </source>
</evidence>
<organism evidence="2 3">
    <name type="scientific">Phialemonium atrogriseum</name>
    <dbReference type="NCBI Taxonomy" id="1093897"/>
    <lineage>
        <taxon>Eukaryota</taxon>
        <taxon>Fungi</taxon>
        <taxon>Dikarya</taxon>
        <taxon>Ascomycota</taxon>
        <taxon>Pezizomycotina</taxon>
        <taxon>Sordariomycetes</taxon>
        <taxon>Sordariomycetidae</taxon>
        <taxon>Cephalothecales</taxon>
        <taxon>Cephalothecaceae</taxon>
        <taxon>Phialemonium</taxon>
    </lineage>
</organism>
<dbReference type="GeneID" id="85307224"/>
<proteinExistence type="predicted"/>
<feature type="compositionally biased region" description="Basic residues" evidence="1">
    <location>
        <begin position="1"/>
        <end position="11"/>
    </location>
</feature>
<dbReference type="AlphaFoldDB" id="A0AAJ0FHC7"/>
<feature type="region of interest" description="Disordered" evidence="1">
    <location>
        <begin position="1"/>
        <end position="26"/>
    </location>
</feature>
<dbReference type="Proteomes" id="UP001244011">
    <property type="component" value="Unassembled WGS sequence"/>
</dbReference>
<reference evidence="2" key="1">
    <citation type="submission" date="2023-06" db="EMBL/GenBank/DDBJ databases">
        <title>Genome-scale phylogeny and comparative genomics of the fungal order Sordariales.</title>
        <authorList>
            <consortium name="Lawrence Berkeley National Laboratory"/>
            <person name="Hensen N."/>
            <person name="Bonometti L."/>
            <person name="Westerberg I."/>
            <person name="Brannstrom I.O."/>
            <person name="Guillou S."/>
            <person name="Cros-Aarteil S."/>
            <person name="Calhoun S."/>
            <person name="Haridas S."/>
            <person name="Kuo A."/>
            <person name="Mondo S."/>
            <person name="Pangilinan J."/>
            <person name="Riley R."/>
            <person name="Labutti K."/>
            <person name="Andreopoulos B."/>
            <person name="Lipzen A."/>
            <person name="Chen C."/>
            <person name="Yanf M."/>
            <person name="Daum C."/>
            <person name="Ng V."/>
            <person name="Clum A."/>
            <person name="Steindorff A."/>
            <person name="Ohm R."/>
            <person name="Martin F."/>
            <person name="Silar P."/>
            <person name="Natvig D."/>
            <person name="Lalanne C."/>
            <person name="Gautier V."/>
            <person name="Ament-Velasquez S.L."/>
            <person name="Kruys A."/>
            <person name="Hutchinson M.I."/>
            <person name="Powell A.J."/>
            <person name="Barry K."/>
            <person name="Miller A.N."/>
            <person name="Grigoriev I.V."/>
            <person name="Debuchy R."/>
            <person name="Gladieux P."/>
            <person name="Thoren M.H."/>
            <person name="Johannesson H."/>
        </authorList>
    </citation>
    <scope>NUCLEOTIDE SEQUENCE</scope>
    <source>
        <strain evidence="2">8032-3</strain>
    </source>
</reference>
<comment type="caution">
    <text evidence="2">The sequence shown here is derived from an EMBL/GenBank/DDBJ whole genome shotgun (WGS) entry which is preliminary data.</text>
</comment>
<keyword evidence="3" id="KW-1185">Reference proteome</keyword>
<accession>A0AAJ0FHC7</accession>
<dbReference type="RefSeq" id="XP_060284659.1">
    <property type="nucleotide sequence ID" value="XM_060424037.1"/>
</dbReference>
<name>A0AAJ0FHC7_9PEZI</name>
<sequence>MSRKPSKKKKPPSLPLVPNGSSKHRSCKCRHQLMPWGPSPHSLASSSSELPSENAIHFWAFVLEERCSIACPARSRAIDHGPAWPTAGHAALAVIVVVPTPRAGIANPENGRPVLVVVVVMAVVPWRDDFLPVVVVLLGAGAAEAHLDSRGEVGKVRAHKTLRPRWSVRMPCPIQLGKPSVIWLLSCAPLVDMTETRNYARKRTMPCPFAAFSARTLPMRFRAKQEPVGRRQPAGCCSRGSEWNQIG</sequence>
<evidence type="ECO:0000313" key="2">
    <source>
        <dbReference type="EMBL" id="KAK1768446.1"/>
    </source>
</evidence>
<dbReference type="EMBL" id="MU839005">
    <property type="protein sequence ID" value="KAK1768446.1"/>
    <property type="molecule type" value="Genomic_DNA"/>
</dbReference>
<evidence type="ECO:0000256" key="1">
    <source>
        <dbReference type="SAM" id="MobiDB-lite"/>
    </source>
</evidence>
<gene>
    <name evidence="2" type="ORF">QBC33DRAFT_377503</name>
</gene>